<comment type="subcellular location">
    <subcellularLocation>
        <location evidence="1">Membrane</location>
        <topology evidence="1">Multi-pass membrane protein</topology>
    </subcellularLocation>
</comment>
<dbReference type="SUPFAM" id="SSF53822">
    <property type="entry name" value="Periplasmic binding protein-like I"/>
    <property type="match status" value="1"/>
</dbReference>
<dbReference type="AlphaFoldDB" id="A0AAD9NKE4"/>
<feature type="transmembrane region" description="Helical" evidence="10">
    <location>
        <begin position="543"/>
        <end position="564"/>
    </location>
</feature>
<evidence type="ECO:0000256" key="10">
    <source>
        <dbReference type="SAM" id="Phobius"/>
    </source>
</evidence>
<dbReference type="Pfam" id="PF00003">
    <property type="entry name" value="7tm_3"/>
    <property type="match status" value="2"/>
</dbReference>
<dbReference type="PANTHER" id="PTHR10519">
    <property type="entry name" value="GABA-B RECEPTOR"/>
    <property type="match status" value="1"/>
</dbReference>
<keyword evidence="3 10" id="KW-1133">Transmembrane helix</keyword>
<evidence type="ECO:0000259" key="11">
    <source>
        <dbReference type="PROSITE" id="PS50259"/>
    </source>
</evidence>
<evidence type="ECO:0000256" key="1">
    <source>
        <dbReference type="ARBA" id="ARBA00004141"/>
    </source>
</evidence>
<feature type="compositionally biased region" description="Low complexity" evidence="9">
    <location>
        <begin position="897"/>
        <end position="911"/>
    </location>
</feature>
<dbReference type="CDD" id="cd15047">
    <property type="entry name" value="7tmC_GABA-B-like"/>
    <property type="match status" value="1"/>
</dbReference>
<dbReference type="InterPro" id="IPR028082">
    <property type="entry name" value="Peripla_BP_I"/>
</dbReference>
<feature type="domain" description="G-protein coupled receptors family 3 profile" evidence="11">
    <location>
        <begin position="490"/>
        <end position="634"/>
    </location>
</feature>
<protein>
    <recommendedName>
        <fullName evidence="11">G-protein coupled receptors family 3 profile domain-containing protein</fullName>
    </recommendedName>
</protein>
<feature type="transmembrane region" description="Helical" evidence="10">
    <location>
        <begin position="579"/>
        <end position="599"/>
    </location>
</feature>
<dbReference type="PANTHER" id="PTHR10519:SF20">
    <property type="entry name" value="G-PROTEIN COUPLED RECEPTOR 156-RELATED"/>
    <property type="match status" value="1"/>
</dbReference>
<dbReference type="InterPro" id="IPR002455">
    <property type="entry name" value="GPCR3_GABA-B"/>
</dbReference>
<name>A0AAD9NKE4_9ANNE</name>
<keyword evidence="7" id="KW-0325">Glycoprotein</keyword>
<keyword evidence="13" id="KW-1185">Reference proteome</keyword>
<reference evidence="12" key="1">
    <citation type="journal article" date="2023" name="Mol. Biol. Evol.">
        <title>Third-Generation Sequencing Reveals the Adaptive Role of the Epigenome in Three Deep-Sea Polychaetes.</title>
        <authorList>
            <person name="Perez M."/>
            <person name="Aroh O."/>
            <person name="Sun Y."/>
            <person name="Lan Y."/>
            <person name="Juniper S.K."/>
            <person name="Young C.R."/>
            <person name="Angers B."/>
            <person name="Qian P.Y."/>
        </authorList>
    </citation>
    <scope>NUCLEOTIDE SEQUENCE</scope>
    <source>
        <strain evidence="12">P08H-3</strain>
    </source>
</reference>
<dbReference type="PROSITE" id="PS50259">
    <property type="entry name" value="G_PROTEIN_RECEP_F3_4"/>
    <property type="match status" value="1"/>
</dbReference>
<evidence type="ECO:0000256" key="2">
    <source>
        <dbReference type="ARBA" id="ARBA00022692"/>
    </source>
</evidence>
<proteinExistence type="predicted"/>
<gene>
    <name evidence="12" type="ORF">LSH36_3g23079</name>
</gene>
<evidence type="ECO:0000313" key="13">
    <source>
        <dbReference type="Proteomes" id="UP001208570"/>
    </source>
</evidence>
<evidence type="ECO:0000256" key="5">
    <source>
        <dbReference type="ARBA" id="ARBA00023136"/>
    </source>
</evidence>
<evidence type="ECO:0000256" key="8">
    <source>
        <dbReference type="ARBA" id="ARBA00023224"/>
    </source>
</evidence>
<keyword evidence="8" id="KW-0807">Transducer</keyword>
<feature type="transmembrane region" description="Helical" evidence="10">
    <location>
        <begin position="442"/>
        <end position="464"/>
    </location>
</feature>
<evidence type="ECO:0000313" key="12">
    <source>
        <dbReference type="EMBL" id="KAK2170394.1"/>
    </source>
</evidence>
<dbReference type="Proteomes" id="UP001208570">
    <property type="component" value="Unassembled WGS sequence"/>
</dbReference>
<dbReference type="EMBL" id="JAODUP010000003">
    <property type="protein sequence ID" value="KAK2170394.1"/>
    <property type="molecule type" value="Genomic_DNA"/>
</dbReference>
<dbReference type="Gene3D" id="3.40.50.2300">
    <property type="match status" value="2"/>
</dbReference>
<dbReference type="GO" id="GO:0004965">
    <property type="term" value="F:G protein-coupled GABA receptor activity"/>
    <property type="evidence" value="ECO:0007669"/>
    <property type="project" value="InterPro"/>
</dbReference>
<evidence type="ECO:0000256" key="3">
    <source>
        <dbReference type="ARBA" id="ARBA00022989"/>
    </source>
</evidence>
<feature type="region of interest" description="Disordered" evidence="9">
    <location>
        <begin position="858"/>
        <end position="927"/>
    </location>
</feature>
<sequence>MACTIVCAIEYQILGLVPLSGEQSTKGWAQWQGMKLAIEEGLYAVNNMDDVKANFIINDTKCNPLIEYQLIVDAYWKLHPNRHLVVIGGGCSTSNQHISLGALYSTITQILYERKAFGSYESSMLIPATVRPDTETVVLNDIARFVQSQNWQKLILVHDSNTRTFKTASFDSNGVEVSLKINATILDTNWNILKNSHLRVIVLLVDYTKASDIICRYWKSEPVQFTRYIWLSVVKDAAEELKNLRQLCPEQYTTKSRRIIFFQTENIVVSQKVSQVFDHVIASDLTLTSDVTLQLEAAYSYDATTILLNCLRAVGATTPGSGSDVVNQLAEAVRSRRWLGVTGNINFDETGHRHVTSQLYSYTNEGGRQAKLISLGIGDRIANMKGEMERDTIDSRTELEGIPLSLFIIMCSLAGLGIVYAIAIMIFNIVKRGHRIIKMTSPNINVVIMLGCCGIYAAMVMLGLDTTRISRNIMETLIQMTRDEHLLLGLFVMILLDFVVLIPWHLVDPIKCSRKAISEVFESENVTDVTTEVDICYSEYQSAWVAVIYAYKALILGMGFIFSWQTRHVTLPALRDTRMVYVTICLVVVMSLVALPVLVVRSTGIIIRYAVGALILWLTATFTITLLFLNKVFLYRKEAKRVSQGESFRFQFTESMKRTQEAIRKLAGCLCCGVVGEDKYAQEMLLTEIECLKRTIKDKDLTIRELNDRLYVGAQKFHEYLKSPRRQQIVEKRQTTDVNTTHRDYRHGNPEAGMKHVMYVDDDRTNGHLDITSDGLSATKKADLSDGRIALSRRQNQQQNYQYASLNRISDAAGTADVNHHMAERRFNVNDASTVPFHRGTNSYDIRDVPVYTIEVHRSSQERTAPSLYAVTPDKTRTSGSYHQECHHPKSSPNFDSAIDSNSPSSTSSESFHNTKLPGPECEHPVNASVMDPITEKHTRSYDVRIGCIDLEAIESEVANSQQNWMDGCFDTKYKYRGANSGKFINRQERSMQPINSDHLTAPHHSRVIFDDCSMVL</sequence>
<feature type="transmembrane region" description="Helical" evidence="10">
    <location>
        <begin position="606"/>
        <end position="629"/>
    </location>
</feature>
<keyword evidence="4" id="KW-0297">G-protein coupled receptor</keyword>
<accession>A0AAD9NKE4</accession>
<dbReference type="GO" id="GO:0038039">
    <property type="term" value="C:G protein-coupled receptor heterodimeric complex"/>
    <property type="evidence" value="ECO:0007669"/>
    <property type="project" value="TreeGrafter"/>
</dbReference>
<keyword evidence="5 10" id="KW-0472">Membrane</keyword>
<dbReference type="InterPro" id="IPR017978">
    <property type="entry name" value="GPCR_3_C"/>
</dbReference>
<evidence type="ECO:0000256" key="9">
    <source>
        <dbReference type="SAM" id="MobiDB-lite"/>
    </source>
</evidence>
<dbReference type="InterPro" id="IPR001828">
    <property type="entry name" value="ANF_lig-bd_rcpt"/>
</dbReference>
<evidence type="ECO:0000256" key="6">
    <source>
        <dbReference type="ARBA" id="ARBA00023170"/>
    </source>
</evidence>
<dbReference type="PRINTS" id="PR01176">
    <property type="entry name" value="GABABRECEPTR"/>
</dbReference>
<keyword evidence="6" id="KW-0675">Receptor</keyword>
<evidence type="ECO:0000256" key="4">
    <source>
        <dbReference type="ARBA" id="ARBA00023040"/>
    </source>
</evidence>
<keyword evidence="2 10" id="KW-0812">Transmembrane</keyword>
<dbReference type="Pfam" id="PF01094">
    <property type="entry name" value="ANF_receptor"/>
    <property type="match status" value="1"/>
</dbReference>
<dbReference type="GO" id="GO:0007214">
    <property type="term" value="P:gamma-aminobutyric acid signaling pathway"/>
    <property type="evidence" value="ECO:0007669"/>
    <property type="project" value="TreeGrafter"/>
</dbReference>
<evidence type="ECO:0000256" key="7">
    <source>
        <dbReference type="ARBA" id="ARBA00023180"/>
    </source>
</evidence>
<feature type="transmembrane region" description="Helical" evidence="10">
    <location>
        <begin position="404"/>
        <end position="430"/>
    </location>
</feature>
<organism evidence="12 13">
    <name type="scientific">Paralvinella palmiformis</name>
    <dbReference type="NCBI Taxonomy" id="53620"/>
    <lineage>
        <taxon>Eukaryota</taxon>
        <taxon>Metazoa</taxon>
        <taxon>Spiralia</taxon>
        <taxon>Lophotrochozoa</taxon>
        <taxon>Annelida</taxon>
        <taxon>Polychaeta</taxon>
        <taxon>Sedentaria</taxon>
        <taxon>Canalipalpata</taxon>
        <taxon>Terebellida</taxon>
        <taxon>Terebelliformia</taxon>
        <taxon>Alvinellidae</taxon>
        <taxon>Paralvinella</taxon>
    </lineage>
</organism>
<comment type="caution">
    <text evidence="12">The sequence shown here is derived from an EMBL/GenBank/DDBJ whole genome shotgun (WGS) entry which is preliminary data.</text>
</comment>
<feature type="transmembrane region" description="Helical" evidence="10">
    <location>
        <begin position="486"/>
        <end position="507"/>
    </location>
</feature>